<dbReference type="Proteomes" id="UP000314294">
    <property type="component" value="Unassembled WGS sequence"/>
</dbReference>
<sequence length="124" mass="13566">MQSQGLSSLPLPTIYRGESPSPREYGHAGGLRARRGSTGTPGVYGHAGGLRARRARRGSTGTPGVYGHAGGLMQPSPAQSFDHFSFFFFKAPKSVLFMSIFIYLFSYFLWGQFNPIQCLTSLKE</sequence>
<dbReference type="EMBL" id="SRLO01013676">
    <property type="protein sequence ID" value="TNN25022.1"/>
    <property type="molecule type" value="Genomic_DNA"/>
</dbReference>
<feature type="transmembrane region" description="Helical" evidence="2">
    <location>
        <begin position="95"/>
        <end position="113"/>
    </location>
</feature>
<gene>
    <name evidence="3" type="ORF">EYF80_064851</name>
</gene>
<protein>
    <submittedName>
        <fullName evidence="3">Uncharacterized protein</fullName>
    </submittedName>
</protein>
<evidence type="ECO:0000256" key="1">
    <source>
        <dbReference type="SAM" id="MobiDB-lite"/>
    </source>
</evidence>
<feature type="region of interest" description="Disordered" evidence="1">
    <location>
        <begin position="1"/>
        <end position="68"/>
    </location>
</feature>
<keyword evidence="2" id="KW-1133">Transmembrane helix</keyword>
<keyword evidence="2" id="KW-0472">Membrane</keyword>
<reference evidence="3 4" key="1">
    <citation type="submission" date="2019-03" db="EMBL/GenBank/DDBJ databases">
        <title>First draft genome of Liparis tanakae, snailfish: a comprehensive survey of snailfish specific genes.</title>
        <authorList>
            <person name="Kim W."/>
            <person name="Song I."/>
            <person name="Jeong J.-H."/>
            <person name="Kim D."/>
            <person name="Kim S."/>
            <person name="Ryu S."/>
            <person name="Song J.Y."/>
            <person name="Lee S.K."/>
        </authorList>
    </citation>
    <scope>NUCLEOTIDE SEQUENCE [LARGE SCALE GENOMIC DNA]</scope>
    <source>
        <tissue evidence="3">Muscle</tissue>
    </source>
</reference>
<name>A0A4Z2E9T0_9TELE</name>
<organism evidence="3 4">
    <name type="scientific">Liparis tanakae</name>
    <name type="common">Tanaka's snailfish</name>
    <dbReference type="NCBI Taxonomy" id="230148"/>
    <lineage>
        <taxon>Eukaryota</taxon>
        <taxon>Metazoa</taxon>
        <taxon>Chordata</taxon>
        <taxon>Craniata</taxon>
        <taxon>Vertebrata</taxon>
        <taxon>Euteleostomi</taxon>
        <taxon>Actinopterygii</taxon>
        <taxon>Neopterygii</taxon>
        <taxon>Teleostei</taxon>
        <taxon>Neoteleostei</taxon>
        <taxon>Acanthomorphata</taxon>
        <taxon>Eupercaria</taxon>
        <taxon>Perciformes</taxon>
        <taxon>Cottioidei</taxon>
        <taxon>Cottales</taxon>
        <taxon>Liparidae</taxon>
        <taxon>Liparis</taxon>
    </lineage>
</organism>
<evidence type="ECO:0000313" key="3">
    <source>
        <dbReference type="EMBL" id="TNN25022.1"/>
    </source>
</evidence>
<keyword evidence="2" id="KW-0812">Transmembrane</keyword>
<evidence type="ECO:0000313" key="4">
    <source>
        <dbReference type="Proteomes" id="UP000314294"/>
    </source>
</evidence>
<proteinExistence type="predicted"/>
<accession>A0A4Z2E9T0</accession>
<comment type="caution">
    <text evidence="3">The sequence shown here is derived from an EMBL/GenBank/DDBJ whole genome shotgun (WGS) entry which is preliminary data.</text>
</comment>
<keyword evidence="4" id="KW-1185">Reference proteome</keyword>
<evidence type="ECO:0000256" key="2">
    <source>
        <dbReference type="SAM" id="Phobius"/>
    </source>
</evidence>
<dbReference type="AlphaFoldDB" id="A0A4Z2E9T0"/>